<organism evidence="2 3">
    <name type="scientific">Ulvibacterium marinum</name>
    <dbReference type="NCBI Taxonomy" id="2419782"/>
    <lineage>
        <taxon>Bacteria</taxon>
        <taxon>Pseudomonadati</taxon>
        <taxon>Bacteroidota</taxon>
        <taxon>Flavobacteriia</taxon>
        <taxon>Flavobacteriales</taxon>
        <taxon>Flavobacteriaceae</taxon>
        <taxon>Ulvibacterium</taxon>
    </lineage>
</organism>
<comment type="caution">
    <text evidence="2">The sequence shown here is derived from an EMBL/GenBank/DDBJ whole genome shotgun (WGS) entry which is preliminary data.</text>
</comment>
<name>A0A3B0C3C4_9FLAO</name>
<dbReference type="AlphaFoldDB" id="A0A3B0C3C4"/>
<keyword evidence="3" id="KW-1185">Reference proteome</keyword>
<dbReference type="OrthoDB" id="253051at2"/>
<dbReference type="RefSeq" id="WP_120712528.1">
    <property type="nucleotide sequence ID" value="NZ_RBCJ01000003.1"/>
</dbReference>
<dbReference type="SUPFAM" id="SSF53590">
    <property type="entry name" value="Nucleoside hydrolase"/>
    <property type="match status" value="1"/>
</dbReference>
<dbReference type="InterPro" id="IPR036452">
    <property type="entry name" value="Ribo_hydro-like"/>
</dbReference>
<dbReference type="Pfam" id="PF07632">
    <property type="entry name" value="Sde182_NH-like"/>
    <property type="match status" value="1"/>
</dbReference>
<dbReference type="GO" id="GO:0016799">
    <property type="term" value="F:hydrolase activity, hydrolyzing N-glycosyl compounds"/>
    <property type="evidence" value="ECO:0007669"/>
    <property type="project" value="InterPro"/>
</dbReference>
<feature type="domain" description="Cellulose-binding Sde182 nucleoside hydrolase-like" evidence="1">
    <location>
        <begin position="28"/>
        <end position="282"/>
    </location>
</feature>
<dbReference type="InterPro" id="IPR011483">
    <property type="entry name" value="Sde182_NH-like"/>
</dbReference>
<accession>A0A3B0C3C4</accession>
<sequence length="348" mass="40410">MKRIVLIVVVLMGTLMLSLKEKEDSSPRVFVFTDINIDSGDPDDRQSLVHLLWYADELKIEGIVPDRWNAKGYEACEMVLEAYKKDYETYGFKDLGYPDTKYIQNKIAKDTLDAVQLFSKAASIEDNPLYVLVWGNMEVFYKALEQNPHLAKNIRLITIGTGLMLEQHIPEMPPSWERSAPCKQLNWNGFGRNKIYNDSRFDTMWWLEINWTFAGMFTGKQPEQMFQRLSKYGALGTHIKEVVKNHDWAQYFRVGDTPSVLYVLDPDNPLADPTSGSWAGKFVKPFPVERPNYYTDDHGSITWNYNDPCLTWENHTKVDAYAKGTLEEKREGMYEALLRKVRRIYAEK</sequence>
<dbReference type="Proteomes" id="UP000276603">
    <property type="component" value="Unassembled WGS sequence"/>
</dbReference>
<reference evidence="2 3" key="1">
    <citation type="submission" date="2018-10" db="EMBL/GenBank/DDBJ databases">
        <title>Ulvibacterium marinum gen. nov., sp. nov., a novel marine bacterium of the family Flavobacteriaceae, isolated from a culture of the green alga Ulva prolifera.</title>
        <authorList>
            <person name="Zhang Z."/>
        </authorList>
    </citation>
    <scope>NUCLEOTIDE SEQUENCE [LARGE SCALE GENOMIC DNA]</scope>
    <source>
        <strain evidence="2 3">CCMM003</strain>
    </source>
</reference>
<dbReference type="Gene3D" id="3.90.245.10">
    <property type="entry name" value="Ribonucleoside hydrolase-like"/>
    <property type="match status" value="1"/>
</dbReference>
<protein>
    <submittedName>
        <fullName evidence="2">DUF1593 domain-containing protein</fullName>
    </submittedName>
</protein>
<evidence type="ECO:0000259" key="1">
    <source>
        <dbReference type="Pfam" id="PF07632"/>
    </source>
</evidence>
<evidence type="ECO:0000313" key="2">
    <source>
        <dbReference type="EMBL" id="RKN79720.1"/>
    </source>
</evidence>
<evidence type="ECO:0000313" key="3">
    <source>
        <dbReference type="Proteomes" id="UP000276603"/>
    </source>
</evidence>
<proteinExistence type="predicted"/>
<gene>
    <name evidence="2" type="ORF">D7Z94_15655</name>
</gene>
<dbReference type="EMBL" id="RBCJ01000003">
    <property type="protein sequence ID" value="RKN79720.1"/>
    <property type="molecule type" value="Genomic_DNA"/>
</dbReference>